<dbReference type="RefSeq" id="XP_045261613.1">
    <property type="nucleotide sequence ID" value="XM_045403332.1"/>
</dbReference>
<dbReference type="InterPro" id="IPR008701">
    <property type="entry name" value="NPP1"/>
</dbReference>
<dbReference type="SUPFAM" id="SSF57701">
    <property type="entry name" value="Zn2/Cys6 DNA-binding domain"/>
    <property type="match status" value="1"/>
</dbReference>
<keyword evidence="6" id="KW-0539">Nucleus</keyword>
<feature type="domain" description="Zn(2)-C6 fungal-type" evidence="8">
    <location>
        <begin position="43"/>
        <end position="74"/>
    </location>
</feature>
<dbReference type="EMBL" id="WVTB01000063">
    <property type="protein sequence ID" value="KAF3802454.1"/>
    <property type="molecule type" value="Genomic_DNA"/>
</dbReference>
<evidence type="ECO:0000256" key="4">
    <source>
        <dbReference type="ARBA" id="ARBA00023125"/>
    </source>
</evidence>
<keyword evidence="4" id="KW-0238">DNA-binding</keyword>
<evidence type="ECO:0000256" key="6">
    <source>
        <dbReference type="ARBA" id="ARBA00023242"/>
    </source>
</evidence>
<accession>A0A8H4CEM5</accession>
<evidence type="ECO:0000256" key="2">
    <source>
        <dbReference type="ARBA" id="ARBA00022833"/>
    </source>
</evidence>
<evidence type="ECO:0000313" key="10">
    <source>
        <dbReference type="Proteomes" id="UP000613401"/>
    </source>
</evidence>
<dbReference type="Proteomes" id="UP000613401">
    <property type="component" value="Unassembled WGS sequence"/>
</dbReference>
<organism evidence="9 10">
    <name type="scientific">Colletotrichum gloeosporioides</name>
    <name type="common">Anthracnose fungus</name>
    <name type="synonym">Glomerella cingulata</name>
    <dbReference type="NCBI Taxonomy" id="474922"/>
    <lineage>
        <taxon>Eukaryota</taxon>
        <taxon>Fungi</taxon>
        <taxon>Dikarya</taxon>
        <taxon>Ascomycota</taxon>
        <taxon>Pezizomycotina</taxon>
        <taxon>Sordariomycetes</taxon>
        <taxon>Hypocreomycetidae</taxon>
        <taxon>Glomerellales</taxon>
        <taxon>Glomerellaceae</taxon>
        <taxon>Colletotrichum</taxon>
        <taxon>Colletotrichum gloeosporioides species complex</taxon>
    </lineage>
</organism>
<feature type="compositionally biased region" description="Polar residues" evidence="7">
    <location>
        <begin position="144"/>
        <end position="160"/>
    </location>
</feature>
<dbReference type="InterPro" id="IPR051430">
    <property type="entry name" value="Fungal_TF_Env_Response"/>
</dbReference>
<dbReference type="GO" id="GO:0001228">
    <property type="term" value="F:DNA-binding transcription activator activity, RNA polymerase II-specific"/>
    <property type="evidence" value="ECO:0007669"/>
    <property type="project" value="TreeGrafter"/>
</dbReference>
<comment type="caution">
    <text evidence="9">The sequence shown here is derived from an EMBL/GenBank/DDBJ whole genome shotgun (WGS) entry which is preliminary data.</text>
</comment>
<dbReference type="PANTHER" id="PTHR31944">
    <property type="entry name" value="HEME-RESPONSIVE ZINC FINGER TRANSCRIPTION FACTOR HAP1"/>
    <property type="match status" value="1"/>
</dbReference>
<dbReference type="CDD" id="cd00067">
    <property type="entry name" value="GAL4"/>
    <property type="match status" value="1"/>
</dbReference>
<dbReference type="InterPro" id="IPR001138">
    <property type="entry name" value="Zn2Cys6_DnaBD"/>
</dbReference>
<dbReference type="PROSITE" id="PS00463">
    <property type="entry name" value="ZN2_CY6_FUNGAL_1"/>
    <property type="match status" value="1"/>
</dbReference>
<proteinExistence type="predicted"/>
<evidence type="ECO:0000256" key="5">
    <source>
        <dbReference type="ARBA" id="ARBA00023163"/>
    </source>
</evidence>
<feature type="region of interest" description="Disordered" evidence="7">
    <location>
        <begin position="144"/>
        <end position="175"/>
    </location>
</feature>
<dbReference type="Pfam" id="PF00172">
    <property type="entry name" value="Zn_clus"/>
    <property type="match status" value="1"/>
</dbReference>
<evidence type="ECO:0000256" key="3">
    <source>
        <dbReference type="ARBA" id="ARBA00023015"/>
    </source>
</evidence>
<keyword evidence="2" id="KW-0862">Zinc</keyword>
<reference evidence="9" key="2">
    <citation type="submission" date="2020-03" db="EMBL/GenBank/DDBJ databases">
        <authorList>
            <person name="Fu F.-F."/>
            <person name="Chen J."/>
        </authorList>
    </citation>
    <scope>NUCLEOTIDE SEQUENCE</scope>
    <source>
        <strain evidence="9">Lc1</strain>
    </source>
</reference>
<keyword evidence="10" id="KW-1185">Reference proteome</keyword>
<sequence length="1096" mass="122767">MPNEDKMSPPSVDDNDSLSPTNSRGDDDENSQHPRKRQRVRLSCLECRRRKLSCDRGYPCQRCLKSGTPDRCTYETKSGVVLNASSGVPPAFAQLDSRRNGELAMGGTKETDMSLVREAAKDHDRIRRLELEVAQLKTQLTRQAMSSFDGSTVAGTNSPHTQKDESTDTPANDPCANTHQMEKCWHQYSDGGANSELRFFRGKEFRTRYFGPHNATMAFIELTGLCPFMKETADEWLKPVKAHDRKDRKKRKEDRDKFYAQPDPRLEALLPPKEQVDALVEVYIDQFEQMHRIIHIPTFRREYSEFWENPAESRYAAFTALVLAIIAVANCIHTHESMRFTGMISNAQTTAEKYIKAVEEWQDKQSVKHRKLIHYQIACLLYLGKRVNTVKKKRFWTNSGALIQDGISVGLHREPSHMSGKISVYNQEMRRRIWATVQEFDMQASFDHGLPTLVSQLHYDVQPPRNLDDEDFDEDTTQLPPSKHGKEYTFSSYQNLARQSLPLRMELSRLLCGPPGEIDYDQVIRYTNDITHEIDSLPSWEHNNNNTHGGKRPLLAYTLLHVQLRQYIIPLHQPFLKLRKSNAKYQYSEIIYYNAARDIVLLHDKLYEQGIRCLNFLREDTLTTAVNLCSVTMLQPRGSTNMIMINSQHTVKLLEKCLLMKEDRLLRTGNNEPWGYSIMCSSLGLLEAHLGTKTTEQAKASSAERFVNLHYKLLANQEPPVSSQQSELSKIPGLEVPERPKSVTPFSFQGYPSSHNTVDGLLPQPLPWMSSSMDPQVSLHGDFSPALVADSVLAAKTQQQSFNPDFSLEALGLNLNELWGESSSQRSSYLIPHIRQHQPDPFFTSSLTFDKSSPKVTMAPSVLRLASWLAAAASFVSAAPIQARAVIDHDAVVGFSETVPSGTVGALYLKYKPYLKVVNGCVPFPAVDAAGNTGGGLATSGSSNGGCSSSTGQVYARGGSYNGAYAIMYSYYMPKDSPSSGLGHRHDWENTVVWLSAASDSATVLGVAVSAHGEYDTKTSGISWTDTTHPRVGYQSIWPVNHQMIFTSDQGGQQPLIAWESLTDAARIALENTDFGSANVPMKEANFNNNLGKAAL</sequence>
<dbReference type="Pfam" id="PF04082">
    <property type="entry name" value="Fungal_trans"/>
    <property type="match status" value="1"/>
</dbReference>
<evidence type="ECO:0000256" key="7">
    <source>
        <dbReference type="SAM" id="MobiDB-lite"/>
    </source>
</evidence>
<dbReference type="PROSITE" id="PS50048">
    <property type="entry name" value="ZN2_CY6_FUNGAL_2"/>
    <property type="match status" value="1"/>
</dbReference>
<dbReference type="Gene3D" id="4.10.240.10">
    <property type="entry name" value="Zn(2)-C6 fungal-type DNA-binding domain"/>
    <property type="match status" value="1"/>
</dbReference>
<evidence type="ECO:0000256" key="1">
    <source>
        <dbReference type="ARBA" id="ARBA00022723"/>
    </source>
</evidence>
<dbReference type="GO" id="GO:0000978">
    <property type="term" value="F:RNA polymerase II cis-regulatory region sequence-specific DNA binding"/>
    <property type="evidence" value="ECO:0007669"/>
    <property type="project" value="TreeGrafter"/>
</dbReference>
<dbReference type="SMART" id="SM00066">
    <property type="entry name" value="GAL4"/>
    <property type="match status" value="1"/>
</dbReference>
<dbReference type="PANTHER" id="PTHR31944:SF130">
    <property type="entry name" value="ZN(II)2CYS6 TRANSCRIPTION FACTO (EUROFUNG)"/>
    <property type="match status" value="1"/>
</dbReference>
<dbReference type="SMART" id="SM00906">
    <property type="entry name" value="Fungal_trans"/>
    <property type="match status" value="1"/>
</dbReference>
<dbReference type="GeneID" id="69010417"/>
<evidence type="ECO:0000313" key="9">
    <source>
        <dbReference type="EMBL" id="KAF3802454.1"/>
    </source>
</evidence>
<reference evidence="9" key="1">
    <citation type="journal article" date="2020" name="Phytopathology">
        <title>Genome sequence and comparative analysis of Colletotrichum gloeosporioides isolated from Liriodendron leaves.</title>
        <authorList>
            <person name="Fu F.F."/>
            <person name="Hao Z."/>
            <person name="Wang P."/>
            <person name="Lu Y."/>
            <person name="Xue L.J."/>
            <person name="Wei G."/>
            <person name="Tian Y."/>
            <person name="Baishi H."/>
            <person name="Xu H."/>
            <person name="Shi J."/>
            <person name="Cheng T."/>
            <person name="Wang G."/>
            <person name="Yi Y."/>
            <person name="Chen J."/>
        </authorList>
    </citation>
    <scope>NUCLEOTIDE SEQUENCE</scope>
    <source>
        <strain evidence="9">Lc1</strain>
    </source>
</reference>
<dbReference type="CDD" id="cd12148">
    <property type="entry name" value="fungal_TF_MHR"/>
    <property type="match status" value="1"/>
</dbReference>
<keyword evidence="1" id="KW-0479">Metal-binding</keyword>
<keyword evidence="5" id="KW-0804">Transcription</keyword>
<dbReference type="GO" id="GO:0006351">
    <property type="term" value="P:DNA-templated transcription"/>
    <property type="evidence" value="ECO:0007669"/>
    <property type="project" value="InterPro"/>
</dbReference>
<dbReference type="InterPro" id="IPR007219">
    <property type="entry name" value="XnlR_reg_dom"/>
</dbReference>
<dbReference type="Pfam" id="PF05630">
    <property type="entry name" value="NPP1"/>
    <property type="match status" value="1"/>
</dbReference>
<gene>
    <name evidence="9" type="ORF">GCG54_00003257</name>
</gene>
<protein>
    <submittedName>
        <fullName evidence="9">Transcription factor yanR</fullName>
    </submittedName>
</protein>
<name>A0A8H4CEM5_COLGL</name>
<evidence type="ECO:0000259" key="8">
    <source>
        <dbReference type="PROSITE" id="PS50048"/>
    </source>
</evidence>
<dbReference type="GO" id="GO:0005634">
    <property type="term" value="C:nucleus"/>
    <property type="evidence" value="ECO:0007669"/>
    <property type="project" value="TreeGrafter"/>
</dbReference>
<dbReference type="InterPro" id="IPR036864">
    <property type="entry name" value="Zn2-C6_fun-type_DNA-bd_sf"/>
</dbReference>
<dbReference type="AlphaFoldDB" id="A0A8H4CEM5"/>
<feature type="region of interest" description="Disordered" evidence="7">
    <location>
        <begin position="1"/>
        <end position="39"/>
    </location>
</feature>
<keyword evidence="3" id="KW-0805">Transcription regulation</keyword>
<feature type="region of interest" description="Disordered" evidence="7">
    <location>
        <begin position="464"/>
        <end position="484"/>
    </location>
</feature>
<dbReference type="GO" id="GO:0008270">
    <property type="term" value="F:zinc ion binding"/>
    <property type="evidence" value="ECO:0007669"/>
    <property type="project" value="InterPro"/>
</dbReference>